<dbReference type="STRING" id="1317121.ATO11_19170"/>
<name>A0A0L1JK41_9RHOB</name>
<sequence>MNELEKTAWVLANRIENTVKHSNGQQVTSTKKAKNTDEALRQNVLAVLKRANGLCEISGLPYELPSNKTDTDMQVSIDRIDSDGDYLAGNMQATCWFINRWKSNDKQANFIRLLELVRETE</sequence>
<reference evidence="1 2" key="1">
    <citation type="journal article" date="2015" name="Int. J. Syst. Evol. Microbiol.">
        <title>Aestuariivita atlantica sp. nov., isolated from deep sea sediment of the Atlantic Ocean.</title>
        <authorList>
            <person name="Li G."/>
            <person name="Lai Q."/>
            <person name="Du Y."/>
            <person name="Liu X."/>
            <person name="Sun F."/>
            <person name="Shao Z."/>
        </authorList>
    </citation>
    <scope>NUCLEOTIDE SEQUENCE [LARGE SCALE GENOMIC DNA]</scope>
    <source>
        <strain evidence="1 2">22II-S11-z3</strain>
    </source>
</reference>
<evidence type="ECO:0000313" key="2">
    <source>
        <dbReference type="Proteomes" id="UP000036938"/>
    </source>
</evidence>
<organism evidence="1 2">
    <name type="scientific">Pseudaestuariivita atlantica</name>
    <dbReference type="NCBI Taxonomy" id="1317121"/>
    <lineage>
        <taxon>Bacteria</taxon>
        <taxon>Pseudomonadati</taxon>
        <taxon>Pseudomonadota</taxon>
        <taxon>Alphaproteobacteria</taxon>
        <taxon>Rhodobacterales</taxon>
        <taxon>Paracoccaceae</taxon>
        <taxon>Pseudaestuariivita</taxon>
    </lineage>
</organism>
<dbReference type="Gene3D" id="3.30.40.220">
    <property type="match status" value="1"/>
</dbReference>
<gene>
    <name evidence="1" type="ORF">ATO11_19170</name>
</gene>
<evidence type="ECO:0000313" key="1">
    <source>
        <dbReference type="EMBL" id="KNG92120.1"/>
    </source>
</evidence>
<dbReference type="EMBL" id="AQQZ01000015">
    <property type="protein sequence ID" value="KNG92120.1"/>
    <property type="molecule type" value="Genomic_DNA"/>
</dbReference>
<protein>
    <submittedName>
        <fullName evidence="1">Uncharacterized protein</fullName>
    </submittedName>
</protein>
<comment type="caution">
    <text evidence="1">The sequence shown here is derived from an EMBL/GenBank/DDBJ whole genome shotgun (WGS) entry which is preliminary data.</text>
</comment>
<proteinExistence type="predicted"/>
<keyword evidence="2" id="KW-1185">Reference proteome</keyword>
<accession>A0A0L1JK41</accession>
<dbReference type="AlphaFoldDB" id="A0A0L1JK41"/>
<dbReference type="Proteomes" id="UP000036938">
    <property type="component" value="Unassembled WGS sequence"/>
</dbReference>